<dbReference type="PANTHER" id="PTHR43398">
    <property type="entry name" value="DOLICHOL-PHOSPHATE MANNOSYLTRANSFERASE SUBUNIT 1"/>
    <property type="match status" value="1"/>
</dbReference>
<keyword evidence="2" id="KW-0328">Glycosyltransferase</keyword>
<protein>
    <recommendedName>
        <fullName evidence="4">Glycosyltransferase 2-like domain-containing protein</fullName>
    </recommendedName>
</protein>
<evidence type="ECO:0000256" key="3">
    <source>
        <dbReference type="ARBA" id="ARBA00022679"/>
    </source>
</evidence>
<evidence type="ECO:0000256" key="2">
    <source>
        <dbReference type="ARBA" id="ARBA00022676"/>
    </source>
</evidence>
<dbReference type="InterPro" id="IPR039528">
    <property type="entry name" value="DPM1-like"/>
</dbReference>
<dbReference type="PANTHER" id="PTHR43398:SF1">
    <property type="entry name" value="DOLICHOL-PHOSPHATE MANNOSYLTRANSFERASE SUBUNIT 1"/>
    <property type="match status" value="1"/>
</dbReference>
<dbReference type="GO" id="GO:0035269">
    <property type="term" value="P:protein O-linked glycosylation via mannose"/>
    <property type="evidence" value="ECO:0007669"/>
    <property type="project" value="TreeGrafter"/>
</dbReference>
<organism evidence="5">
    <name type="scientific">marine metagenome</name>
    <dbReference type="NCBI Taxonomy" id="408172"/>
    <lineage>
        <taxon>unclassified sequences</taxon>
        <taxon>metagenomes</taxon>
        <taxon>ecological metagenomes</taxon>
    </lineage>
</organism>
<evidence type="ECO:0000313" key="5">
    <source>
        <dbReference type="EMBL" id="SVA33507.1"/>
    </source>
</evidence>
<evidence type="ECO:0000259" key="4">
    <source>
        <dbReference type="Pfam" id="PF00535"/>
    </source>
</evidence>
<sequence>MTDLDNSSSANLSGCTLTILMPVRNEGVNLRIMLKMLRVLVEVPHEVVVVHDTPNDDSLDVVSELSSDQPVRAVHNKLGSGVVNAIRAGVEAATGRYVLVFAADEVGPVLAIEDMLALMDQGCEFVSCTRYAHGGRRLGGSVVGRVLSRTANKLFHWMAGSVLTDCTTGIKMFRRDQFETLQLESRPVGWAVAFEMAIKAQLEGFVLGEVPIISIDRLYGGKSTFQVGPWTVEYLRWFIWGLRQLKIKRRHSGTVLVRVPQSTAVGGKATR</sequence>
<dbReference type="InterPro" id="IPR001173">
    <property type="entry name" value="Glyco_trans_2-like"/>
</dbReference>
<feature type="non-terminal residue" evidence="5">
    <location>
        <position position="271"/>
    </location>
</feature>
<dbReference type="GO" id="GO:0016020">
    <property type="term" value="C:membrane"/>
    <property type="evidence" value="ECO:0007669"/>
    <property type="project" value="GOC"/>
</dbReference>
<dbReference type="AlphaFoldDB" id="A0A381V1K8"/>
<keyword evidence="3" id="KW-0808">Transferase</keyword>
<dbReference type="EMBL" id="UINC01007469">
    <property type="protein sequence ID" value="SVA33507.1"/>
    <property type="molecule type" value="Genomic_DNA"/>
</dbReference>
<name>A0A381V1K8_9ZZZZ</name>
<dbReference type="Gene3D" id="3.90.550.10">
    <property type="entry name" value="Spore Coat Polysaccharide Biosynthesis Protein SpsA, Chain A"/>
    <property type="match status" value="1"/>
</dbReference>
<feature type="domain" description="Glycosyltransferase 2-like" evidence="4">
    <location>
        <begin position="18"/>
        <end position="180"/>
    </location>
</feature>
<reference evidence="5" key="1">
    <citation type="submission" date="2018-05" db="EMBL/GenBank/DDBJ databases">
        <authorList>
            <person name="Lanie J.A."/>
            <person name="Ng W.-L."/>
            <person name="Kazmierczak K.M."/>
            <person name="Andrzejewski T.M."/>
            <person name="Davidsen T.M."/>
            <person name="Wayne K.J."/>
            <person name="Tettelin H."/>
            <person name="Glass J.I."/>
            <person name="Rusch D."/>
            <person name="Podicherti R."/>
            <person name="Tsui H.-C.T."/>
            <person name="Winkler M.E."/>
        </authorList>
    </citation>
    <scope>NUCLEOTIDE SEQUENCE</scope>
</reference>
<gene>
    <name evidence="5" type="ORF">METZ01_LOCUS86361</name>
</gene>
<accession>A0A381V1K8</accession>
<dbReference type="Pfam" id="PF00535">
    <property type="entry name" value="Glycos_transf_2"/>
    <property type="match status" value="1"/>
</dbReference>
<evidence type="ECO:0000256" key="1">
    <source>
        <dbReference type="ARBA" id="ARBA00006739"/>
    </source>
</evidence>
<comment type="similarity">
    <text evidence="1">Belongs to the glycosyltransferase 2 family.</text>
</comment>
<dbReference type="InterPro" id="IPR029044">
    <property type="entry name" value="Nucleotide-diphossugar_trans"/>
</dbReference>
<dbReference type="GO" id="GO:0006488">
    <property type="term" value="P:dolichol-linked oligosaccharide biosynthetic process"/>
    <property type="evidence" value="ECO:0007669"/>
    <property type="project" value="TreeGrafter"/>
</dbReference>
<dbReference type="GO" id="GO:0004582">
    <property type="term" value="F:dolichyl-phosphate beta-D-mannosyltransferase activity"/>
    <property type="evidence" value="ECO:0007669"/>
    <property type="project" value="InterPro"/>
</dbReference>
<dbReference type="SUPFAM" id="SSF53448">
    <property type="entry name" value="Nucleotide-diphospho-sugar transferases"/>
    <property type="match status" value="1"/>
</dbReference>
<proteinExistence type="inferred from homology"/>
<dbReference type="GO" id="GO:0006506">
    <property type="term" value="P:GPI anchor biosynthetic process"/>
    <property type="evidence" value="ECO:0007669"/>
    <property type="project" value="TreeGrafter"/>
</dbReference>